<dbReference type="RefSeq" id="WP_285619335.1">
    <property type="nucleotide sequence ID" value="NZ_BSTJ01000002.1"/>
</dbReference>
<dbReference type="SUPFAM" id="SSF140453">
    <property type="entry name" value="EsxAB dimer-like"/>
    <property type="match status" value="1"/>
</dbReference>
<evidence type="ECO:0000313" key="1">
    <source>
        <dbReference type="EMBL" id="GLY73792.1"/>
    </source>
</evidence>
<dbReference type="AlphaFoldDB" id="A0A9W6VNT8"/>
<accession>A0A9W6VNT8</accession>
<dbReference type="Gene3D" id="1.10.287.1060">
    <property type="entry name" value="ESAT-6-like"/>
    <property type="match status" value="1"/>
</dbReference>
<dbReference type="EMBL" id="BSTJ01000002">
    <property type="protein sequence ID" value="GLY73792.1"/>
    <property type="molecule type" value="Genomic_DNA"/>
</dbReference>
<organism evidence="1 2">
    <name type="scientific">Actinoallomurus iriomotensis</name>
    <dbReference type="NCBI Taxonomy" id="478107"/>
    <lineage>
        <taxon>Bacteria</taxon>
        <taxon>Bacillati</taxon>
        <taxon>Actinomycetota</taxon>
        <taxon>Actinomycetes</taxon>
        <taxon>Streptosporangiales</taxon>
        <taxon>Thermomonosporaceae</taxon>
        <taxon>Actinoallomurus</taxon>
    </lineage>
</organism>
<comment type="caution">
    <text evidence="1">The sequence shown here is derived from an EMBL/GenBank/DDBJ whole genome shotgun (WGS) entry which is preliminary data.</text>
</comment>
<dbReference type="Proteomes" id="UP001165135">
    <property type="component" value="Unassembled WGS sequence"/>
</dbReference>
<sequence>MSAPNLQTDDASVSRLLASLQTQIESMNRSMRGVEDVNAEVNQHFKAAASTAYQNKISDWEQQYANVIQAYQDLCDKLHVGYKGIDAAHGQAASIATGWGEDVYNALTP</sequence>
<proteinExistence type="predicted"/>
<reference evidence="1" key="1">
    <citation type="submission" date="2023-03" db="EMBL/GenBank/DDBJ databases">
        <title>Actinoallomurus iriomotensis NBRC 103681.</title>
        <authorList>
            <person name="Ichikawa N."/>
            <person name="Sato H."/>
            <person name="Tonouchi N."/>
        </authorList>
    </citation>
    <scope>NUCLEOTIDE SEQUENCE</scope>
    <source>
        <strain evidence="1">NBRC 103681</strain>
    </source>
</reference>
<protein>
    <submittedName>
        <fullName evidence="1">Uncharacterized protein</fullName>
    </submittedName>
</protein>
<evidence type="ECO:0000313" key="2">
    <source>
        <dbReference type="Proteomes" id="UP001165135"/>
    </source>
</evidence>
<dbReference type="InterPro" id="IPR036689">
    <property type="entry name" value="ESAT-6-like_sf"/>
</dbReference>
<name>A0A9W6VNT8_9ACTN</name>
<gene>
    <name evidence="1" type="ORF">Airi01_020590</name>
</gene>